<proteinExistence type="predicted"/>
<dbReference type="InterPro" id="IPR009993">
    <property type="entry name" value="WecF"/>
</dbReference>
<comment type="caution">
    <text evidence="6">The sequence shown here is derived from an EMBL/GenBank/DDBJ whole genome shotgun (WGS) entry which is preliminary data.</text>
</comment>
<reference evidence="6 7" key="1">
    <citation type="submission" date="2020-08" db="EMBL/GenBank/DDBJ databases">
        <title>A Genomic Blueprint of the Chicken Gut Microbiome.</title>
        <authorList>
            <person name="Gilroy R."/>
            <person name="Ravi A."/>
            <person name="Getino M."/>
            <person name="Pursley I."/>
            <person name="Horton D.L."/>
            <person name="Alikhan N.-F."/>
            <person name="Baker D."/>
            <person name="Gharbi K."/>
            <person name="Hall N."/>
            <person name="Watson M."/>
            <person name="Adriaenssens E.M."/>
            <person name="Foster-Nyarko E."/>
            <person name="Jarju S."/>
            <person name="Secka A."/>
            <person name="Antonio M."/>
            <person name="Oren A."/>
            <person name="Chaudhuri R."/>
            <person name="La Ragione R.M."/>
            <person name="Hildebrand F."/>
            <person name="Pallen M.J."/>
        </authorList>
    </citation>
    <scope>NUCLEOTIDE SEQUENCE [LARGE SCALE GENOMIC DNA]</scope>
    <source>
        <strain evidence="6 7">Sa3CVN1</strain>
    </source>
</reference>
<evidence type="ECO:0000256" key="4">
    <source>
        <dbReference type="ARBA" id="ARBA00022679"/>
    </source>
</evidence>
<name>A0ABR8PUE2_9CLOT</name>
<dbReference type="RefSeq" id="WP_191768676.1">
    <property type="nucleotide sequence ID" value="NZ_JACSRA010000015.1"/>
</dbReference>
<dbReference type="EC" id="2.4.1.325" evidence="6"/>
<keyword evidence="3 6" id="KW-0328">Glycosyltransferase</keyword>
<keyword evidence="4 6" id="KW-0808">Transferase</keyword>
<keyword evidence="7" id="KW-1185">Reference proteome</keyword>
<evidence type="ECO:0000256" key="1">
    <source>
        <dbReference type="ARBA" id="ARBA00022475"/>
    </source>
</evidence>
<gene>
    <name evidence="6" type="ORF">H9661_10440</name>
</gene>
<organism evidence="6 7">
    <name type="scientific">Clostridium cibarium</name>
    <dbReference type="NCBI Taxonomy" id="2762247"/>
    <lineage>
        <taxon>Bacteria</taxon>
        <taxon>Bacillati</taxon>
        <taxon>Bacillota</taxon>
        <taxon>Clostridia</taxon>
        <taxon>Eubacteriales</taxon>
        <taxon>Clostridiaceae</taxon>
        <taxon>Clostridium</taxon>
    </lineage>
</organism>
<evidence type="ECO:0000256" key="2">
    <source>
        <dbReference type="ARBA" id="ARBA00022519"/>
    </source>
</evidence>
<dbReference type="EMBL" id="JACSRA010000015">
    <property type="protein sequence ID" value="MBD7911777.1"/>
    <property type="molecule type" value="Genomic_DNA"/>
</dbReference>
<protein>
    <submittedName>
        <fullName evidence="6">TDP-N-acetylfucosamine:lipid II N-acetylfucosaminyltransferase</fullName>
        <ecNumber evidence="6">2.4.1.325</ecNumber>
    </submittedName>
</protein>
<keyword evidence="5" id="KW-0472">Membrane</keyword>
<evidence type="ECO:0000313" key="6">
    <source>
        <dbReference type="EMBL" id="MBD7911777.1"/>
    </source>
</evidence>
<keyword evidence="2" id="KW-0997">Cell inner membrane</keyword>
<sequence>MNIHIFPHEKFTASFIEMINKNFESNDHIFLVFKKAEYLTKDKSFDYDNVFFYNSEKDVILHLNKIPGKKKLILHSLFWGKDLFLYFISNMRLLKNSYWVLWGADLYNYLMNSRYNKWEILRRMIIKRIGNIITYVEGDYILAKKWYKTKAIYYSGFYPYLIDTELINSKHKVKLSREKIAIQIGNSADPSNNHIEIIDYLSKYKDKNIEVICPLAYGDKEYTKDVIQHGKKVLGNKFNEQVKFLSYEEYVNSLNDIDIAIFNHKRQQAMGNILTLLYMGKKVYIRDDISTWSFLKSININVFEISGIKKEDEFFSLIDECKTNENRNILEVEFSNKKFISDWSKVFFSDKY</sequence>
<accession>A0ABR8PUE2</accession>
<dbReference type="GO" id="GO:0102031">
    <property type="term" value="F:4-acetamido-4,6-dideoxy-D-galactose transferase activity"/>
    <property type="evidence" value="ECO:0007669"/>
    <property type="project" value="UniProtKB-EC"/>
</dbReference>
<evidence type="ECO:0000313" key="7">
    <source>
        <dbReference type="Proteomes" id="UP000627781"/>
    </source>
</evidence>
<dbReference type="Pfam" id="PF07429">
    <property type="entry name" value="Glyco_transf_56"/>
    <property type="match status" value="1"/>
</dbReference>
<evidence type="ECO:0000256" key="5">
    <source>
        <dbReference type="ARBA" id="ARBA00023136"/>
    </source>
</evidence>
<dbReference type="Proteomes" id="UP000627781">
    <property type="component" value="Unassembled WGS sequence"/>
</dbReference>
<evidence type="ECO:0000256" key="3">
    <source>
        <dbReference type="ARBA" id="ARBA00022676"/>
    </source>
</evidence>
<keyword evidence="1" id="KW-1003">Cell membrane</keyword>